<dbReference type="Pfam" id="PF00535">
    <property type="entry name" value="Glycos_transf_2"/>
    <property type="match status" value="1"/>
</dbReference>
<proteinExistence type="predicted"/>
<feature type="domain" description="Glycosyltransferase 2-like" evidence="1">
    <location>
        <begin position="7"/>
        <end position="130"/>
    </location>
</feature>
<reference evidence="2" key="1">
    <citation type="submission" date="2019-11" db="EMBL/GenBank/DDBJ databases">
        <title>Description of Pedobacter sp. LMG 31464T.</title>
        <authorList>
            <person name="Carlier A."/>
            <person name="Qi S."/>
            <person name="Vandamme P."/>
        </authorList>
    </citation>
    <scope>NUCLEOTIDE SEQUENCE</scope>
    <source>
        <strain evidence="2">LMG 31464</strain>
    </source>
</reference>
<dbReference type="Gene3D" id="3.90.550.10">
    <property type="entry name" value="Spore Coat Polysaccharide Biosynthesis Protein SpsA, Chain A"/>
    <property type="match status" value="1"/>
</dbReference>
<accession>A0A923E0F8</accession>
<dbReference type="PANTHER" id="PTHR22916:SF3">
    <property type="entry name" value="UDP-GLCNAC:BETAGAL BETA-1,3-N-ACETYLGLUCOSAMINYLTRANSFERASE-LIKE PROTEIN 1"/>
    <property type="match status" value="1"/>
</dbReference>
<gene>
    <name evidence="2" type="ORF">GM921_13145</name>
</gene>
<organism evidence="2 3">
    <name type="scientific">Pedobacter planticolens</name>
    <dbReference type="NCBI Taxonomy" id="2679964"/>
    <lineage>
        <taxon>Bacteria</taxon>
        <taxon>Pseudomonadati</taxon>
        <taxon>Bacteroidota</taxon>
        <taxon>Sphingobacteriia</taxon>
        <taxon>Sphingobacteriales</taxon>
        <taxon>Sphingobacteriaceae</taxon>
        <taxon>Pedobacter</taxon>
    </lineage>
</organism>
<evidence type="ECO:0000259" key="1">
    <source>
        <dbReference type="Pfam" id="PF00535"/>
    </source>
</evidence>
<name>A0A923E0F8_9SPHI</name>
<sequence length="317" mass="36788">MKDKIVSIIIPTYNYGHLIAQTLNCLIAQSYKNWEAIIIDDGSSDNTEEIVNSFLVADDRFIFIKQNNKGVSSARNTGLKKAKGNYIQFLDADDLISIHKIENQLNFLELNEHIDICLVDTKYFESDNDQILFSDLNLKNDASTPKLNGKGFNVLSAFVQNNQTVIQSPLFSKKIIAEIGLFNERTAYLEDWDFWFRCAAKNYQFGFLDDQDSLVLVRVHQNSASKKTTLIYEAEAILRRKFIKYIKDIDFISPEEKMVLLKQNRNSLRKTFRDLMADTSLYDFKKWKFYYEQLNSFSLFSSSFIKALNVKRKSNKS</sequence>
<dbReference type="Proteomes" id="UP000601055">
    <property type="component" value="Unassembled WGS sequence"/>
</dbReference>
<comment type="caution">
    <text evidence="2">The sequence shown here is derived from an EMBL/GenBank/DDBJ whole genome shotgun (WGS) entry which is preliminary data.</text>
</comment>
<dbReference type="PANTHER" id="PTHR22916">
    <property type="entry name" value="GLYCOSYLTRANSFERASE"/>
    <property type="match status" value="1"/>
</dbReference>
<dbReference type="InterPro" id="IPR001173">
    <property type="entry name" value="Glyco_trans_2-like"/>
</dbReference>
<dbReference type="RefSeq" id="WP_182923096.1">
    <property type="nucleotide sequence ID" value="NZ_WNXD01000002.1"/>
</dbReference>
<evidence type="ECO:0000313" key="3">
    <source>
        <dbReference type="Proteomes" id="UP000601055"/>
    </source>
</evidence>
<keyword evidence="3" id="KW-1185">Reference proteome</keyword>
<dbReference type="InterPro" id="IPR029044">
    <property type="entry name" value="Nucleotide-diphossugar_trans"/>
</dbReference>
<dbReference type="GO" id="GO:0016758">
    <property type="term" value="F:hexosyltransferase activity"/>
    <property type="evidence" value="ECO:0007669"/>
    <property type="project" value="UniProtKB-ARBA"/>
</dbReference>
<dbReference type="CDD" id="cd00761">
    <property type="entry name" value="Glyco_tranf_GTA_type"/>
    <property type="match status" value="1"/>
</dbReference>
<dbReference type="EMBL" id="WNXD01000002">
    <property type="protein sequence ID" value="MBB2146441.1"/>
    <property type="molecule type" value="Genomic_DNA"/>
</dbReference>
<dbReference type="AlphaFoldDB" id="A0A923E0F8"/>
<protein>
    <submittedName>
        <fullName evidence="2">Glycosyltransferase</fullName>
    </submittedName>
</protein>
<evidence type="ECO:0000313" key="2">
    <source>
        <dbReference type="EMBL" id="MBB2146441.1"/>
    </source>
</evidence>
<dbReference type="SUPFAM" id="SSF53448">
    <property type="entry name" value="Nucleotide-diphospho-sugar transferases"/>
    <property type="match status" value="1"/>
</dbReference>